<dbReference type="PIRSF" id="PIRSF029218">
    <property type="entry name" value="ParE"/>
    <property type="match status" value="1"/>
</dbReference>
<organism evidence="3">
    <name type="scientific">Rhizobium meliloti</name>
    <name type="common">Ensifer meliloti</name>
    <name type="synonym">Sinorhizobium meliloti</name>
    <dbReference type="NCBI Taxonomy" id="382"/>
    <lineage>
        <taxon>Bacteria</taxon>
        <taxon>Pseudomonadati</taxon>
        <taxon>Pseudomonadota</taxon>
        <taxon>Alphaproteobacteria</taxon>
        <taxon>Hyphomicrobiales</taxon>
        <taxon>Rhizobiaceae</taxon>
        <taxon>Sinorhizobium/Ensifer group</taxon>
        <taxon>Sinorhizobium</taxon>
    </lineage>
</organism>
<reference evidence="3" key="1">
    <citation type="journal article" date="2013" name="Genome Biol.">
        <title>Comparative genomics of the core and accessory genomes of 48 Sinorhizobium strains comprising five genospecies.</title>
        <authorList>
            <person name="Sugawara M."/>
            <person name="Epstein B."/>
            <person name="Badgley B.D."/>
            <person name="Unno T."/>
            <person name="Xu L."/>
            <person name="Reese J."/>
            <person name="Gyaneshwar P."/>
            <person name="Denny R."/>
            <person name="Mudge J."/>
            <person name="Bharti A.K."/>
            <person name="Farmer A.D."/>
            <person name="May G.D."/>
            <person name="Woodward J.E."/>
            <person name="Medigue C."/>
            <person name="Vallenet D."/>
            <person name="Lajus A."/>
            <person name="Rouy Z."/>
            <person name="Martinez-Vaz B."/>
            <person name="Tiffin P."/>
            <person name="Young N.D."/>
            <person name="Sadowsky M.J."/>
        </authorList>
    </citation>
    <scope>NUCLEOTIDE SEQUENCE</scope>
    <source>
        <strain evidence="3">M30</strain>
    </source>
</reference>
<dbReference type="InterPro" id="IPR035093">
    <property type="entry name" value="RelE/ParE_toxin_dom_sf"/>
</dbReference>
<comment type="similarity">
    <text evidence="2">Belongs to the RelE toxin family.</text>
</comment>
<keyword evidence="1" id="KW-1277">Toxin-antitoxin system</keyword>
<dbReference type="AlphaFoldDB" id="A0A6A7ZT94"/>
<name>A0A6A7ZT94_RHIML</name>
<gene>
    <name evidence="3" type="ORF">GHK45_14475</name>
</gene>
<proteinExistence type="inferred from homology"/>
<protein>
    <recommendedName>
        <fullName evidence="2">Toxin</fullName>
    </recommendedName>
</protein>
<evidence type="ECO:0000256" key="2">
    <source>
        <dbReference type="PIRNR" id="PIRNR029218"/>
    </source>
</evidence>
<dbReference type="EMBL" id="WISP01000108">
    <property type="protein sequence ID" value="MQW04932.1"/>
    <property type="molecule type" value="Genomic_DNA"/>
</dbReference>
<dbReference type="InterPro" id="IPR028344">
    <property type="entry name" value="ParE1/4"/>
</dbReference>
<accession>A0A6A7ZT94</accession>
<dbReference type="Pfam" id="PF05016">
    <property type="entry name" value="ParE_toxin"/>
    <property type="match status" value="1"/>
</dbReference>
<dbReference type="Gene3D" id="3.30.2310.20">
    <property type="entry name" value="RelE-like"/>
    <property type="match status" value="1"/>
</dbReference>
<evidence type="ECO:0000256" key="1">
    <source>
        <dbReference type="ARBA" id="ARBA00022649"/>
    </source>
</evidence>
<evidence type="ECO:0000313" key="3">
    <source>
        <dbReference type="EMBL" id="MQW04932.1"/>
    </source>
</evidence>
<comment type="caution">
    <text evidence="3">The sequence shown here is derived from an EMBL/GenBank/DDBJ whole genome shotgun (WGS) entry which is preliminary data.</text>
</comment>
<sequence length="107" mass="12415">MPCKAAGADLTATFRLTLQAEADFDLIGAYTLEMWGEDQAIRYLTKLDETFAALARSSVLGKDRSDLRRDLLCCPCNRHVIFFRRDERGDVEILRILHERMDFERFL</sequence>
<dbReference type="InterPro" id="IPR007712">
    <property type="entry name" value="RelE/ParE_toxin"/>
</dbReference>